<dbReference type="PROSITE" id="PS50835">
    <property type="entry name" value="IG_LIKE"/>
    <property type="match status" value="2"/>
</dbReference>
<dbReference type="Gene3D" id="2.60.40.10">
    <property type="entry name" value="Immunoglobulins"/>
    <property type="match status" value="2"/>
</dbReference>
<proteinExistence type="predicted"/>
<dbReference type="PANTHER" id="PTHR11640:SF31">
    <property type="entry name" value="IRREGULAR CHIASM C-ROUGHEST PROTEIN-RELATED"/>
    <property type="match status" value="1"/>
</dbReference>
<dbReference type="OrthoDB" id="6431884at2759"/>
<sequence length="520" mass="59076">MPRISVISSPSPPTVRKGHEIILRCQAESDDNGAINSFVWSHDGKLLPITTKNILFDAVKIEDAGRYRCTAKNRAGEDSGDITVIVTFPPVVQNETVIFETQKRPRILECKALGVPDNYSYSTWQHFTYSNQPVRRLEGQINGTLVLPNNDPKDLMYEDSGIYICNVTNNIPDEGDHLWQIGKIEVTIAGKPVVTKSHKHIHFGHLNETSSIRIFVLSSSMVLKALWFDTNRHFLGKTTCSSSTTETEFYGQFVNVSSYQCELSFRNTQEDDFQNYAVEIFNTYGKSTFKMSLIWERKPKMPIHIQVVPLNLEVIVKWQAEISEELQTIFFVEYRKRFQLTWSTVSAESETNNQQQENEQPVRQGTLYDEIDSVYSIPDSDNGSIHLAVDNISPQTLLSAQNTDRHFENVPMRNLEIGDSINEIAPCNMNPCISIDDIISVRPSSDESYLVPYRKYMNIKMIATGEQVIDGEEHGQTEEGSSVSSSESSQTYMKSDQKYENLTTTSTVDHSYEQCTVETY</sequence>
<dbReference type="Proteomes" id="UP000507470">
    <property type="component" value="Unassembled WGS sequence"/>
</dbReference>
<dbReference type="EMBL" id="CACVKT020009960">
    <property type="protein sequence ID" value="CAC5424072.1"/>
    <property type="molecule type" value="Genomic_DNA"/>
</dbReference>
<evidence type="ECO:0000313" key="9">
    <source>
        <dbReference type="Proteomes" id="UP000507470"/>
    </source>
</evidence>
<dbReference type="InterPro" id="IPR003599">
    <property type="entry name" value="Ig_sub"/>
</dbReference>
<dbReference type="InterPro" id="IPR036179">
    <property type="entry name" value="Ig-like_dom_sf"/>
</dbReference>
<dbReference type="GO" id="GO:0050839">
    <property type="term" value="F:cell adhesion molecule binding"/>
    <property type="evidence" value="ECO:0007669"/>
    <property type="project" value="TreeGrafter"/>
</dbReference>
<dbReference type="SUPFAM" id="SSF48726">
    <property type="entry name" value="Immunoglobulin"/>
    <property type="match status" value="2"/>
</dbReference>
<keyword evidence="9" id="KW-1185">Reference proteome</keyword>
<dbReference type="InterPro" id="IPR003598">
    <property type="entry name" value="Ig_sub2"/>
</dbReference>
<protein>
    <submittedName>
        <fullName evidence="8">HMCN</fullName>
    </submittedName>
</protein>
<dbReference type="CDD" id="cd00096">
    <property type="entry name" value="Ig"/>
    <property type="match status" value="1"/>
</dbReference>
<feature type="region of interest" description="Disordered" evidence="6">
    <location>
        <begin position="472"/>
        <end position="520"/>
    </location>
</feature>
<evidence type="ECO:0000313" key="8">
    <source>
        <dbReference type="EMBL" id="CAC5424072.1"/>
    </source>
</evidence>
<gene>
    <name evidence="8" type="ORF">MCOR_56010</name>
</gene>
<keyword evidence="4" id="KW-0325">Glycoprotein</keyword>
<dbReference type="InterPro" id="IPR013783">
    <property type="entry name" value="Ig-like_fold"/>
</dbReference>
<keyword evidence="3" id="KW-1015">Disulfide bond</keyword>
<evidence type="ECO:0000256" key="3">
    <source>
        <dbReference type="ARBA" id="ARBA00023157"/>
    </source>
</evidence>
<keyword evidence="2" id="KW-0472">Membrane</keyword>
<evidence type="ECO:0000256" key="2">
    <source>
        <dbReference type="ARBA" id="ARBA00023136"/>
    </source>
</evidence>
<dbReference type="Pfam" id="PF13895">
    <property type="entry name" value="Ig_2"/>
    <property type="match status" value="1"/>
</dbReference>
<dbReference type="GO" id="GO:0098609">
    <property type="term" value="P:cell-cell adhesion"/>
    <property type="evidence" value="ECO:0007669"/>
    <property type="project" value="TreeGrafter"/>
</dbReference>
<organism evidence="8 9">
    <name type="scientific">Mytilus coruscus</name>
    <name type="common">Sea mussel</name>
    <dbReference type="NCBI Taxonomy" id="42192"/>
    <lineage>
        <taxon>Eukaryota</taxon>
        <taxon>Metazoa</taxon>
        <taxon>Spiralia</taxon>
        <taxon>Lophotrochozoa</taxon>
        <taxon>Mollusca</taxon>
        <taxon>Bivalvia</taxon>
        <taxon>Autobranchia</taxon>
        <taxon>Pteriomorphia</taxon>
        <taxon>Mytilida</taxon>
        <taxon>Mytiloidea</taxon>
        <taxon>Mytilidae</taxon>
        <taxon>Mytilinae</taxon>
        <taxon>Mytilus</taxon>
    </lineage>
</organism>
<name>A0A6J8EWF2_MYTCO</name>
<feature type="compositionally biased region" description="Polar residues" evidence="6">
    <location>
        <begin position="490"/>
        <end position="520"/>
    </location>
</feature>
<reference evidence="8 9" key="1">
    <citation type="submission" date="2020-06" db="EMBL/GenBank/DDBJ databases">
        <authorList>
            <person name="Li R."/>
            <person name="Bekaert M."/>
        </authorList>
    </citation>
    <scope>NUCLEOTIDE SEQUENCE [LARGE SCALE GENOMIC DNA]</scope>
    <source>
        <strain evidence="9">wild</strain>
    </source>
</reference>
<evidence type="ECO:0000256" key="1">
    <source>
        <dbReference type="ARBA" id="ARBA00004479"/>
    </source>
</evidence>
<dbReference type="AlphaFoldDB" id="A0A6J8EWF2"/>
<evidence type="ECO:0000256" key="6">
    <source>
        <dbReference type="SAM" id="MobiDB-lite"/>
    </source>
</evidence>
<dbReference type="GO" id="GO:0005886">
    <property type="term" value="C:plasma membrane"/>
    <property type="evidence" value="ECO:0007669"/>
    <property type="project" value="TreeGrafter"/>
</dbReference>
<comment type="subcellular location">
    <subcellularLocation>
        <location evidence="1">Membrane</location>
        <topology evidence="1">Single-pass type I membrane protein</topology>
    </subcellularLocation>
</comment>
<dbReference type="SMART" id="SM00409">
    <property type="entry name" value="IG"/>
    <property type="match status" value="1"/>
</dbReference>
<dbReference type="InterPro" id="IPR007110">
    <property type="entry name" value="Ig-like_dom"/>
</dbReference>
<dbReference type="InterPro" id="IPR051275">
    <property type="entry name" value="Cell_adhesion_signaling"/>
</dbReference>
<feature type="domain" description="Ig-like" evidence="7">
    <location>
        <begin position="89"/>
        <end position="170"/>
    </location>
</feature>
<dbReference type="PANTHER" id="PTHR11640">
    <property type="entry name" value="NEPHRIN"/>
    <property type="match status" value="1"/>
</dbReference>
<keyword evidence="5" id="KW-0393">Immunoglobulin domain</keyword>
<feature type="domain" description="Ig-like" evidence="7">
    <location>
        <begin position="2"/>
        <end position="87"/>
    </location>
</feature>
<feature type="compositionally biased region" description="Low complexity" evidence="6">
    <location>
        <begin position="478"/>
        <end position="489"/>
    </location>
</feature>
<accession>A0A6J8EWF2</accession>
<evidence type="ECO:0000259" key="7">
    <source>
        <dbReference type="PROSITE" id="PS50835"/>
    </source>
</evidence>
<dbReference type="GO" id="GO:0005911">
    <property type="term" value="C:cell-cell junction"/>
    <property type="evidence" value="ECO:0007669"/>
    <property type="project" value="TreeGrafter"/>
</dbReference>
<dbReference type="SMART" id="SM00408">
    <property type="entry name" value="IGc2"/>
    <property type="match status" value="2"/>
</dbReference>
<evidence type="ECO:0000256" key="4">
    <source>
        <dbReference type="ARBA" id="ARBA00023180"/>
    </source>
</evidence>
<evidence type="ECO:0000256" key="5">
    <source>
        <dbReference type="ARBA" id="ARBA00023319"/>
    </source>
</evidence>